<feature type="region of interest" description="Disordered" evidence="1">
    <location>
        <begin position="57"/>
        <end position="127"/>
    </location>
</feature>
<dbReference type="AlphaFoldDB" id="A0A367FI41"/>
<comment type="caution">
    <text evidence="3">The sequence shown here is derived from an EMBL/GenBank/DDBJ whole genome shotgun (WGS) entry which is preliminary data.</text>
</comment>
<evidence type="ECO:0000313" key="4">
    <source>
        <dbReference type="Proteomes" id="UP000253094"/>
    </source>
</evidence>
<organism evidence="3 4">
    <name type="scientific">Sphaerisporangium album</name>
    <dbReference type="NCBI Taxonomy" id="509200"/>
    <lineage>
        <taxon>Bacteria</taxon>
        <taxon>Bacillati</taxon>
        <taxon>Actinomycetota</taxon>
        <taxon>Actinomycetes</taxon>
        <taxon>Streptosporangiales</taxon>
        <taxon>Streptosporangiaceae</taxon>
        <taxon>Sphaerisporangium</taxon>
    </lineage>
</organism>
<feature type="transmembrane region" description="Helical" evidence="2">
    <location>
        <begin position="38"/>
        <end position="57"/>
    </location>
</feature>
<evidence type="ECO:0000256" key="1">
    <source>
        <dbReference type="SAM" id="MobiDB-lite"/>
    </source>
</evidence>
<dbReference type="EMBL" id="QOIL01000009">
    <property type="protein sequence ID" value="RCG30048.1"/>
    <property type="molecule type" value="Genomic_DNA"/>
</dbReference>
<keyword evidence="2" id="KW-0812">Transmembrane</keyword>
<dbReference type="Proteomes" id="UP000253094">
    <property type="component" value="Unassembled WGS sequence"/>
</dbReference>
<reference evidence="3 4" key="1">
    <citation type="submission" date="2018-06" db="EMBL/GenBank/DDBJ databases">
        <title>Sphaerisporangium craniellae sp. nov., isolated from a marine sponge in the South China Sea.</title>
        <authorList>
            <person name="Li L."/>
        </authorList>
    </citation>
    <scope>NUCLEOTIDE SEQUENCE [LARGE SCALE GENOMIC DNA]</scope>
    <source>
        <strain evidence="3 4">CCTCC AA 208026</strain>
    </source>
</reference>
<sequence>MTVSTPSDVPPPAYFYRSVPVMPTGAWLRAKLVTQGPYAAGLVVALAAGFGLALGLGSSCPPAAPPHPHSARDGGPSPPSLLRRHSIPVFLQAPAHLTPSEPEPRHARKAHSAKHRKAHKRTNHSHS</sequence>
<keyword evidence="2" id="KW-0472">Membrane</keyword>
<name>A0A367FI41_9ACTN</name>
<feature type="compositionally biased region" description="Basic residues" evidence="1">
    <location>
        <begin position="106"/>
        <end position="127"/>
    </location>
</feature>
<keyword evidence="4" id="KW-1185">Reference proteome</keyword>
<proteinExistence type="predicted"/>
<gene>
    <name evidence="3" type="ORF">DQ384_18035</name>
</gene>
<accession>A0A367FI41</accession>
<protein>
    <submittedName>
        <fullName evidence="3">Uncharacterized protein</fullName>
    </submittedName>
</protein>
<evidence type="ECO:0000313" key="3">
    <source>
        <dbReference type="EMBL" id="RCG30048.1"/>
    </source>
</evidence>
<keyword evidence="2" id="KW-1133">Transmembrane helix</keyword>
<evidence type="ECO:0000256" key="2">
    <source>
        <dbReference type="SAM" id="Phobius"/>
    </source>
</evidence>